<accession>A0A182WNH0</accession>
<protein>
    <submittedName>
        <fullName evidence="2">Uncharacterized protein</fullName>
    </submittedName>
</protein>
<evidence type="ECO:0000313" key="2">
    <source>
        <dbReference type="EnsemblMetazoa" id="AMIN014260-PA"/>
    </source>
</evidence>
<keyword evidence="3" id="KW-1185">Reference proteome</keyword>
<evidence type="ECO:0000256" key="1">
    <source>
        <dbReference type="SAM" id="MobiDB-lite"/>
    </source>
</evidence>
<dbReference type="Proteomes" id="UP000075920">
    <property type="component" value="Unassembled WGS sequence"/>
</dbReference>
<feature type="region of interest" description="Disordered" evidence="1">
    <location>
        <begin position="1"/>
        <end position="25"/>
    </location>
</feature>
<evidence type="ECO:0000313" key="3">
    <source>
        <dbReference type="Proteomes" id="UP000075920"/>
    </source>
</evidence>
<reference evidence="3" key="1">
    <citation type="submission" date="2013-03" db="EMBL/GenBank/DDBJ databases">
        <title>The Genome Sequence of Anopheles minimus MINIMUS1.</title>
        <authorList>
            <consortium name="The Broad Institute Genomics Platform"/>
            <person name="Neafsey D.E."/>
            <person name="Walton C."/>
            <person name="Walker B."/>
            <person name="Young S.K."/>
            <person name="Zeng Q."/>
            <person name="Gargeya S."/>
            <person name="Fitzgerald M."/>
            <person name="Haas B."/>
            <person name="Abouelleil A."/>
            <person name="Allen A.W."/>
            <person name="Alvarado L."/>
            <person name="Arachchi H.M."/>
            <person name="Berlin A.M."/>
            <person name="Chapman S.B."/>
            <person name="Gainer-Dewar J."/>
            <person name="Goldberg J."/>
            <person name="Griggs A."/>
            <person name="Gujja S."/>
            <person name="Hansen M."/>
            <person name="Howarth C."/>
            <person name="Imamovic A."/>
            <person name="Ireland A."/>
            <person name="Larimer J."/>
            <person name="McCowan C."/>
            <person name="Murphy C."/>
            <person name="Pearson M."/>
            <person name="Poon T.W."/>
            <person name="Priest M."/>
            <person name="Roberts A."/>
            <person name="Saif S."/>
            <person name="Shea T."/>
            <person name="Sisk P."/>
            <person name="Sykes S."/>
            <person name="Wortman J."/>
            <person name="Nusbaum C."/>
            <person name="Birren B."/>
        </authorList>
    </citation>
    <scope>NUCLEOTIDE SEQUENCE [LARGE SCALE GENOMIC DNA]</scope>
    <source>
        <strain evidence="3">MINIMUS1</strain>
    </source>
</reference>
<name>A0A182WNH0_9DIPT</name>
<organism evidence="2 3">
    <name type="scientific">Anopheles minimus</name>
    <dbReference type="NCBI Taxonomy" id="112268"/>
    <lineage>
        <taxon>Eukaryota</taxon>
        <taxon>Metazoa</taxon>
        <taxon>Ecdysozoa</taxon>
        <taxon>Arthropoda</taxon>
        <taxon>Hexapoda</taxon>
        <taxon>Insecta</taxon>
        <taxon>Pterygota</taxon>
        <taxon>Neoptera</taxon>
        <taxon>Endopterygota</taxon>
        <taxon>Diptera</taxon>
        <taxon>Nematocera</taxon>
        <taxon>Culicoidea</taxon>
        <taxon>Culicidae</taxon>
        <taxon>Anophelinae</taxon>
        <taxon>Anopheles</taxon>
    </lineage>
</organism>
<dbReference type="VEuPathDB" id="VectorBase:AMIN014260"/>
<sequence length="25" mass="2619">MLDKVSPGKTENHGKGNRPLAGSPK</sequence>
<dbReference type="EnsemblMetazoa" id="AMIN014260-RA">
    <property type="protein sequence ID" value="AMIN014260-PA"/>
    <property type="gene ID" value="AMIN014260"/>
</dbReference>
<proteinExistence type="predicted"/>
<dbReference type="AlphaFoldDB" id="A0A182WNH0"/>
<reference evidence="2" key="2">
    <citation type="submission" date="2020-05" db="UniProtKB">
        <authorList>
            <consortium name="EnsemblMetazoa"/>
        </authorList>
    </citation>
    <scope>IDENTIFICATION</scope>
    <source>
        <strain evidence="2">MINIMUS1</strain>
    </source>
</reference>